<proteinExistence type="predicted"/>
<accession>X1T989</accession>
<reference evidence="1" key="1">
    <citation type="journal article" date="2014" name="Front. Microbiol.">
        <title>High frequency of phylogenetically diverse reductive dehalogenase-homologous genes in deep subseafloor sedimentary metagenomes.</title>
        <authorList>
            <person name="Kawai M."/>
            <person name="Futagami T."/>
            <person name="Toyoda A."/>
            <person name="Takaki Y."/>
            <person name="Nishi S."/>
            <person name="Hori S."/>
            <person name="Arai W."/>
            <person name="Tsubouchi T."/>
            <person name="Morono Y."/>
            <person name="Uchiyama I."/>
            <person name="Ito T."/>
            <person name="Fujiyama A."/>
            <person name="Inagaki F."/>
            <person name="Takami H."/>
        </authorList>
    </citation>
    <scope>NUCLEOTIDE SEQUENCE</scope>
    <source>
        <strain evidence="1">Expedition CK06-06</strain>
    </source>
</reference>
<gene>
    <name evidence="1" type="ORF">S12H4_33979</name>
</gene>
<sequence length="273" mass="32046">DPDNALYHIFKALDTIRGFKKAREDNDIKKMANLYRKHVIGHKRKNKKKYTQDGQVTFFYEVGGLKGLMRHPRKYLAKIKSPAALIRFGIPGLIDDKNPVALKSKEVEKPYKNTEIFNDRLDKYTQASIELKEAIKSSKESEIKKAKQTLHWQREELWLASNKKKLKAKKNAPFSLDENDIVYDIKTKEVFTLDENEQFKIQNVRAKCKQGRLLILSPLTISAETRKKKERLEAQLYHKDIRKRYSALRQLKKMEEKGLMPRPYPVSDVFQHC</sequence>
<feature type="non-terminal residue" evidence="1">
    <location>
        <position position="273"/>
    </location>
</feature>
<evidence type="ECO:0000313" key="1">
    <source>
        <dbReference type="EMBL" id="GAJ01859.1"/>
    </source>
</evidence>
<comment type="caution">
    <text evidence="1">The sequence shown here is derived from an EMBL/GenBank/DDBJ whole genome shotgun (WGS) entry which is preliminary data.</text>
</comment>
<dbReference type="AlphaFoldDB" id="X1T989"/>
<name>X1T989_9ZZZZ</name>
<organism evidence="1">
    <name type="scientific">marine sediment metagenome</name>
    <dbReference type="NCBI Taxonomy" id="412755"/>
    <lineage>
        <taxon>unclassified sequences</taxon>
        <taxon>metagenomes</taxon>
        <taxon>ecological metagenomes</taxon>
    </lineage>
</organism>
<protein>
    <submittedName>
        <fullName evidence="1">Uncharacterized protein</fullName>
    </submittedName>
</protein>
<dbReference type="EMBL" id="BARW01020068">
    <property type="protein sequence ID" value="GAJ01859.1"/>
    <property type="molecule type" value="Genomic_DNA"/>
</dbReference>
<feature type="non-terminal residue" evidence="1">
    <location>
        <position position="1"/>
    </location>
</feature>